<dbReference type="PANTHER" id="PTHR23135:SF4">
    <property type="entry name" value="UDP-N-ACETYLMURAMOYL-L-ALANYL-D-GLUTAMATE--2,6-DIAMINOPIMELATE LIGASE MURE HOMOLOG, CHLOROPLASTIC"/>
    <property type="match status" value="1"/>
</dbReference>
<dbReference type="Gene3D" id="3.40.1390.10">
    <property type="entry name" value="MurE/MurF, N-terminal domain"/>
    <property type="match status" value="1"/>
</dbReference>
<keyword evidence="2" id="KW-0436">Ligase</keyword>
<dbReference type="InterPro" id="IPR036565">
    <property type="entry name" value="Mur-like_cat_sf"/>
</dbReference>
<dbReference type="AlphaFoldDB" id="A0A929MUS3"/>
<gene>
    <name evidence="2" type="ORF">HXK00_08320</name>
</gene>
<protein>
    <submittedName>
        <fullName evidence="2">UDP-N-acetylmuramoyl-L-alanyl-D-glutamate--2, 6-diaminopimelate ligase</fullName>
    </submittedName>
</protein>
<dbReference type="GO" id="GO:0016874">
    <property type="term" value="F:ligase activity"/>
    <property type="evidence" value="ECO:0007669"/>
    <property type="project" value="UniProtKB-KW"/>
</dbReference>
<organism evidence="2 3">
    <name type="scientific">Abiotrophia defectiva</name>
    <name type="common">Streptococcus defectivus</name>
    <dbReference type="NCBI Taxonomy" id="46125"/>
    <lineage>
        <taxon>Bacteria</taxon>
        <taxon>Bacillati</taxon>
        <taxon>Bacillota</taxon>
        <taxon>Bacilli</taxon>
        <taxon>Lactobacillales</taxon>
        <taxon>Aerococcaceae</taxon>
        <taxon>Abiotrophia</taxon>
    </lineage>
</organism>
<sequence>MQVEDLLRAVPSGQLYGPEIRGEITQLVNDTRNLVPGCAFVAINGLQFDGHTAVDQVAAAGAKLMVVEVLPENWQDYPLSFFLVPSTFRAQALLANQFFGRPTEHLNVVAVTGTNGKTTISSLI</sequence>
<feature type="non-terminal residue" evidence="2">
    <location>
        <position position="124"/>
    </location>
</feature>
<evidence type="ECO:0000313" key="3">
    <source>
        <dbReference type="Proteomes" id="UP000757900"/>
    </source>
</evidence>
<dbReference type="InterPro" id="IPR035911">
    <property type="entry name" value="MurE/MurF_N"/>
</dbReference>
<dbReference type="Proteomes" id="UP000757900">
    <property type="component" value="Unassembled WGS sequence"/>
</dbReference>
<dbReference type="SUPFAM" id="SSF63418">
    <property type="entry name" value="MurE/MurF N-terminal domain"/>
    <property type="match status" value="1"/>
</dbReference>
<reference evidence="2" key="1">
    <citation type="submission" date="2020-04" db="EMBL/GenBank/DDBJ databases">
        <title>Deep metagenomics examines the oral microbiome during advanced dental caries in children, revealing novel taxa and co-occurrences with host molecules.</title>
        <authorList>
            <person name="Baker J.L."/>
            <person name="Morton J.T."/>
            <person name="Dinis M."/>
            <person name="Alvarez R."/>
            <person name="Tran N.C."/>
            <person name="Knight R."/>
            <person name="Edlund A."/>
        </authorList>
    </citation>
    <scope>NUCLEOTIDE SEQUENCE</scope>
    <source>
        <strain evidence="2">JCVI_23_bin.16</strain>
    </source>
</reference>
<proteinExistence type="predicted"/>
<comment type="caution">
    <text evidence="2">The sequence shown here is derived from an EMBL/GenBank/DDBJ whole genome shotgun (WGS) entry which is preliminary data.</text>
</comment>
<dbReference type="PANTHER" id="PTHR23135">
    <property type="entry name" value="MUR LIGASE FAMILY MEMBER"/>
    <property type="match status" value="1"/>
</dbReference>
<dbReference type="SUPFAM" id="SSF53623">
    <property type="entry name" value="MurD-like peptide ligases, catalytic domain"/>
    <property type="match status" value="1"/>
</dbReference>
<dbReference type="Gene3D" id="3.40.1190.10">
    <property type="entry name" value="Mur-like, catalytic domain"/>
    <property type="match status" value="1"/>
</dbReference>
<name>A0A929MUS3_ABIDE</name>
<dbReference type="GO" id="GO:0005524">
    <property type="term" value="F:ATP binding"/>
    <property type="evidence" value="ECO:0007669"/>
    <property type="project" value="InterPro"/>
</dbReference>
<comment type="pathway">
    <text evidence="1">Cell wall biogenesis; peptidoglycan biosynthesis.</text>
</comment>
<dbReference type="EMBL" id="JABZFV010000311">
    <property type="protein sequence ID" value="MBF0935624.1"/>
    <property type="molecule type" value="Genomic_DNA"/>
</dbReference>
<evidence type="ECO:0000313" key="2">
    <source>
        <dbReference type="EMBL" id="MBF0935624.1"/>
    </source>
</evidence>
<accession>A0A929MUS3</accession>
<evidence type="ECO:0000256" key="1">
    <source>
        <dbReference type="ARBA" id="ARBA00004752"/>
    </source>
</evidence>